<dbReference type="SUPFAM" id="SSF56801">
    <property type="entry name" value="Acetyl-CoA synthetase-like"/>
    <property type="match status" value="1"/>
</dbReference>
<dbReference type="InterPro" id="IPR000873">
    <property type="entry name" value="AMP-dep_synth/lig_dom"/>
</dbReference>
<dbReference type="PROSITE" id="PS00455">
    <property type="entry name" value="AMP_BINDING"/>
    <property type="match status" value="1"/>
</dbReference>
<dbReference type="OrthoDB" id="9766486at2"/>
<dbReference type="RefSeq" id="WP_143946821.1">
    <property type="nucleotide sequence ID" value="NZ_BAABMB010000004.1"/>
</dbReference>
<accession>A0A556AYC9</accession>
<proteinExistence type="inferred from homology"/>
<dbReference type="EMBL" id="VLTJ01000007">
    <property type="protein sequence ID" value="TSH97939.1"/>
    <property type="molecule type" value="Genomic_DNA"/>
</dbReference>
<dbReference type="PANTHER" id="PTHR43201:SF5">
    <property type="entry name" value="MEDIUM-CHAIN ACYL-COA LIGASE ACSF2, MITOCHONDRIAL"/>
    <property type="match status" value="1"/>
</dbReference>
<dbReference type="InterPro" id="IPR045851">
    <property type="entry name" value="AMP-bd_C_sf"/>
</dbReference>
<dbReference type="Proteomes" id="UP000318405">
    <property type="component" value="Unassembled WGS sequence"/>
</dbReference>
<dbReference type="AlphaFoldDB" id="A0A556AYC9"/>
<dbReference type="InterPro" id="IPR020845">
    <property type="entry name" value="AMP-binding_CS"/>
</dbReference>
<dbReference type="Pfam" id="PF13193">
    <property type="entry name" value="AMP-binding_C"/>
    <property type="match status" value="1"/>
</dbReference>
<evidence type="ECO:0000313" key="6">
    <source>
        <dbReference type="Proteomes" id="UP000318405"/>
    </source>
</evidence>
<protein>
    <submittedName>
        <fullName evidence="5">AMP-binding protein</fullName>
    </submittedName>
</protein>
<dbReference type="Gene3D" id="3.30.300.30">
    <property type="match status" value="1"/>
</dbReference>
<dbReference type="Pfam" id="PF00501">
    <property type="entry name" value="AMP-binding"/>
    <property type="match status" value="1"/>
</dbReference>
<evidence type="ECO:0000256" key="1">
    <source>
        <dbReference type="ARBA" id="ARBA00006432"/>
    </source>
</evidence>
<gene>
    <name evidence="5" type="ORF">FOZ76_03875</name>
</gene>
<organism evidence="5 6">
    <name type="scientific">Verticiella sediminum</name>
    <dbReference type="NCBI Taxonomy" id="1247510"/>
    <lineage>
        <taxon>Bacteria</taxon>
        <taxon>Pseudomonadati</taxon>
        <taxon>Pseudomonadota</taxon>
        <taxon>Betaproteobacteria</taxon>
        <taxon>Burkholderiales</taxon>
        <taxon>Alcaligenaceae</taxon>
        <taxon>Verticiella</taxon>
    </lineage>
</organism>
<keyword evidence="6" id="KW-1185">Reference proteome</keyword>
<sequence>MTSLRRWAEQKTDATALTLIDAGGIVQTRTWRELDERAGRIARWLIGQGLQAGDNIGLVMENNLALFDVAWAARRAGLYYTPVNIHLTGREAGYVLSDCGARAVFTTPAMAGLTRDILRTAADAALPAYVMEGEAEGLAALEPLLASVDMADELPPRPVGRDLLYSSGTTGLPKGIRRAMVPYERRLEPEPELESWRRTYGFDEHTVYLSPAPFYHAAPLRYMMRTTEVGGRNIAMRKFDPQVALQAIQDFRVTHSQWVPTMFVRMLDLPEEERARYDLSSLKVAIHAAAPCPVHVKRQIIDWFGPVVYEYYAGSESAGITSINSENWLAHPGSVGQAILGKVRILDDDGNELAPGDVGNVYFSDGPRFEYHNDPEKTRKAYNDKGWATYGDLGHLDAEGYLYLSDRRVDLILSGGVNIYPAEIENALIQHPAVADVAVIGAPDAEFGESVLAVVQLHDGYEGDAAMAETLAAHCREQLAGLKVPRVFVFDHPLPRLESGKLLRRRLKDHFRDHAVGGHVVRPARRAAN</sequence>
<evidence type="ECO:0000259" key="3">
    <source>
        <dbReference type="Pfam" id="PF00501"/>
    </source>
</evidence>
<dbReference type="Gene3D" id="3.40.50.12780">
    <property type="entry name" value="N-terminal domain of ligase-like"/>
    <property type="match status" value="1"/>
</dbReference>
<keyword evidence="2" id="KW-0436">Ligase</keyword>
<dbReference type="PANTHER" id="PTHR43201">
    <property type="entry name" value="ACYL-COA SYNTHETASE"/>
    <property type="match status" value="1"/>
</dbReference>
<feature type="domain" description="AMP-dependent synthetase/ligase" evidence="3">
    <location>
        <begin position="4"/>
        <end position="364"/>
    </location>
</feature>
<evidence type="ECO:0000313" key="5">
    <source>
        <dbReference type="EMBL" id="TSH97939.1"/>
    </source>
</evidence>
<comment type="caution">
    <text evidence="5">The sequence shown here is derived from an EMBL/GenBank/DDBJ whole genome shotgun (WGS) entry which is preliminary data.</text>
</comment>
<evidence type="ECO:0000256" key="2">
    <source>
        <dbReference type="ARBA" id="ARBA00022598"/>
    </source>
</evidence>
<reference evidence="5 6" key="1">
    <citation type="submission" date="2019-07" db="EMBL/GenBank/DDBJ databases">
        <title>Qingshengfaniella alkalisoli gen. nov., sp. nov., isolated from saline soil.</title>
        <authorList>
            <person name="Xu L."/>
            <person name="Huang X.-X."/>
            <person name="Sun J.-Q."/>
        </authorList>
    </citation>
    <scope>NUCLEOTIDE SEQUENCE [LARGE SCALE GENOMIC DNA]</scope>
    <source>
        <strain evidence="5 6">DSM 27279</strain>
    </source>
</reference>
<feature type="domain" description="AMP-binding enzyme C-terminal" evidence="4">
    <location>
        <begin position="423"/>
        <end position="501"/>
    </location>
</feature>
<dbReference type="GO" id="GO:0031956">
    <property type="term" value="F:medium-chain fatty acid-CoA ligase activity"/>
    <property type="evidence" value="ECO:0007669"/>
    <property type="project" value="TreeGrafter"/>
</dbReference>
<name>A0A556AYC9_9BURK</name>
<dbReference type="InterPro" id="IPR025110">
    <property type="entry name" value="AMP-bd_C"/>
</dbReference>
<dbReference type="GO" id="GO:0006631">
    <property type="term" value="P:fatty acid metabolic process"/>
    <property type="evidence" value="ECO:0007669"/>
    <property type="project" value="TreeGrafter"/>
</dbReference>
<dbReference type="InterPro" id="IPR042099">
    <property type="entry name" value="ANL_N_sf"/>
</dbReference>
<evidence type="ECO:0000259" key="4">
    <source>
        <dbReference type="Pfam" id="PF13193"/>
    </source>
</evidence>
<comment type="similarity">
    <text evidence="1">Belongs to the ATP-dependent AMP-binding enzyme family.</text>
</comment>